<dbReference type="NCBIfam" id="TIGR00756">
    <property type="entry name" value="PPR"/>
    <property type="match status" value="2"/>
</dbReference>
<accession>A0AAD7LDK6</accession>
<dbReference type="InterPro" id="IPR044578">
    <property type="entry name" value="BIR6-like"/>
</dbReference>
<dbReference type="KEGG" id="qsa:O6P43_022650"/>
<dbReference type="Pfam" id="PF01535">
    <property type="entry name" value="PPR"/>
    <property type="match status" value="1"/>
</dbReference>
<sequence length="614" mass="70068">MNRAKAIRTSTRLVNFFLSNAVSANRPLSNQVTRYCLFTHPLSRQSRNCQFFNTHQKLYFSSKPNAIVELLLANDWSDELEQELEKSYPSLTHETVLYVLRKLDKNPEKASDFFIWVYQKSGFKPSSSVFSVMLRILVNKESMKQFWVTLRKMKEQGFCIDEETYLTILMVLKKAKMTSDSVALTKFYNKMLQENAMGIVVNKVVDIISESEWVGEVENKLGNLKVVVSDHFVISVLKELRNCPSKALKFFHWVGNGPDYEHNTVTYNAVARVLGRDVSIGEFWNILGEMKKLNHALDIDTYIKISRNFQKNKMMEDAVKLYELMMDSPYKPSVQNCSNLLRSLSAGDKPNLDLVFRVAKKYESTGHTLSKAIYDGIHRSLTSVGRFDEADEIVNTMKNAGYEPDNITYSQLVFGLCKMGKLEEACKVLDDMEAHGCKPDIKTWTILIQGHCAANEVDKALLCFSKMSEKDCEPDADLLDVLIDGFLNLKKIDGAYKLVVEMARKLRLSPWQATYKGLIEKLLGVGKLEEAMDLLRLMKTHNYPPFAEPFFQFISKSGTVEDAAEFLKALSLKEYPSLAVYLHVFQSFFQEEPESEIATSDQILKPISPTVLVK</sequence>
<dbReference type="GO" id="GO:0008380">
    <property type="term" value="P:RNA splicing"/>
    <property type="evidence" value="ECO:0007669"/>
    <property type="project" value="InterPro"/>
</dbReference>
<name>A0AAD7LDK6_QUISA</name>
<feature type="repeat" description="PPR" evidence="2">
    <location>
        <begin position="511"/>
        <end position="545"/>
    </location>
</feature>
<feature type="repeat" description="PPR" evidence="2">
    <location>
        <begin position="298"/>
        <end position="332"/>
    </location>
</feature>
<evidence type="ECO:0000313" key="3">
    <source>
        <dbReference type="EMBL" id="KAJ7956164.1"/>
    </source>
</evidence>
<comment type="caution">
    <text evidence="3">The sequence shown here is derived from an EMBL/GenBank/DDBJ whole genome shotgun (WGS) entry which is preliminary data.</text>
</comment>
<dbReference type="Gene3D" id="1.25.40.10">
    <property type="entry name" value="Tetratricopeptide repeat domain"/>
    <property type="match status" value="4"/>
</dbReference>
<organism evidence="3 4">
    <name type="scientific">Quillaja saponaria</name>
    <name type="common">Soap bark tree</name>
    <dbReference type="NCBI Taxonomy" id="32244"/>
    <lineage>
        <taxon>Eukaryota</taxon>
        <taxon>Viridiplantae</taxon>
        <taxon>Streptophyta</taxon>
        <taxon>Embryophyta</taxon>
        <taxon>Tracheophyta</taxon>
        <taxon>Spermatophyta</taxon>
        <taxon>Magnoliopsida</taxon>
        <taxon>eudicotyledons</taxon>
        <taxon>Gunneridae</taxon>
        <taxon>Pentapetalae</taxon>
        <taxon>rosids</taxon>
        <taxon>fabids</taxon>
        <taxon>Fabales</taxon>
        <taxon>Quillajaceae</taxon>
        <taxon>Quillaja</taxon>
    </lineage>
</organism>
<dbReference type="Pfam" id="PF13041">
    <property type="entry name" value="PPR_2"/>
    <property type="match status" value="1"/>
</dbReference>
<dbReference type="PANTHER" id="PTHR47003">
    <property type="entry name" value="OS01G0970900 PROTEIN"/>
    <property type="match status" value="1"/>
</dbReference>
<keyword evidence="4" id="KW-1185">Reference proteome</keyword>
<dbReference type="PANTHER" id="PTHR47003:SF2">
    <property type="entry name" value="OS01G0970900 PROTEIN"/>
    <property type="match status" value="1"/>
</dbReference>
<evidence type="ECO:0000256" key="1">
    <source>
        <dbReference type="ARBA" id="ARBA00022737"/>
    </source>
</evidence>
<protein>
    <submittedName>
        <fullName evidence="3">Pentatricopeptide repeat-containing protein</fullName>
    </submittedName>
</protein>
<dbReference type="AlphaFoldDB" id="A0AAD7LDK6"/>
<reference evidence="3" key="1">
    <citation type="journal article" date="2023" name="Science">
        <title>Elucidation of the pathway for biosynthesis of saponin adjuvants from the soapbark tree.</title>
        <authorList>
            <person name="Reed J."/>
            <person name="Orme A."/>
            <person name="El-Demerdash A."/>
            <person name="Owen C."/>
            <person name="Martin L.B.B."/>
            <person name="Misra R.C."/>
            <person name="Kikuchi S."/>
            <person name="Rejzek M."/>
            <person name="Martin A.C."/>
            <person name="Harkess A."/>
            <person name="Leebens-Mack J."/>
            <person name="Louveau T."/>
            <person name="Stephenson M.J."/>
            <person name="Osbourn A."/>
        </authorList>
    </citation>
    <scope>NUCLEOTIDE SEQUENCE</scope>
    <source>
        <strain evidence="3">S10</strain>
    </source>
</reference>
<gene>
    <name evidence="3" type="ORF">O6P43_022650</name>
</gene>
<dbReference type="InterPro" id="IPR011990">
    <property type="entry name" value="TPR-like_helical_dom_sf"/>
</dbReference>
<dbReference type="EMBL" id="JARAOO010000009">
    <property type="protein sequence ID" value="KAJ7956164.1"/>
    <property type="molecule type" value="Genomic_DNA"/>
</dbReference>
<feature type="repeat" description="PPR" evidence="2">
    <location>
        <begin position="370"/>
        <end position="404"/>
    </location>
</feature>
<keyword evidence="1" id="KW-0677">Repeat</keyword>
<feature type="repeat" description="PPR" evidence="2">
    <location>
        <begin position="440"/>
        <end position="474"/>
    </location>
</feature>
<feature type="repeat" description="PPR" evidence="2">
    <location>
        <begin position="405"/>
        <end position="439"/>
    </location>
</feature>
<dbReference type="InterPro" id="IPR002885">
    <property type="entry name" value="PPR_rpt"/>
</dbReference>
<proteinExistence type="predicted"/>
<dbReference type="PROSITE" id="PS51375">
    <property type="entry name" value="PPR"/>
    <property type="match status" value="5"/>
</dbReference>
<dbReference type="Proteomes" id="UP001163823">
    <property type="component" value="Chromosome 9"/>
</dbReference>
<evidence type="ECO:0000256" key="2">
    <source>
        <dbReference type="PROSITE-ProRule" id="PRU00708"/>
    </source>
</evidence>
<evidence type="ECO:0000313" key="4">
    <source>
        <dbReference type="Proteomes" id="UP001163823"/>
    </source>
</evidence>